<proteinExistence type="inferred from homology"/>
<name>A0ABW4Z744_9BACT</name>
<dbReference type="PANTHER" id="PTHR42755:SF1">
    <property type="entry name" value="3-DEOXY-D-MANNO-OCTULOSONIC ACID TRANSFERASE, MITOCHONDRIAL-RELATED"/>
    <property type="match status" value="1"/>
</dbReference>
<comment type="caution">
    <text evidence="9">The sequence shown here is derived from an EMBL/GenBank/DDBJ whole genome shotgun (WGS) entry which is preliminary data.</text>
</comment>
<comment type="subcellular location">
    <subcellularLocation>
        <location evidence="7">Cell membrane</location>
    </subcellularLocation>
</comment>
<evidence type="ECO:0000256" key="7">
    <source>
        <dbReference type="RuleBase" id="RU365103"/>
    </source>
</evidence>
<dbReference type="Gene3D" id="3.40.50.2000">
    <property type="entry name" value="Glycogen Phosphorylase B"/>
    <property type="match status" value="1"/>
</dbReference>
<evidence type="ECO:0000256" key="6">
    <source>
        <dbReference type="ARBA" id="ARBA00049183"/>
    </source>
</evidence>
<dbReference type="PANTHER" id="PTHR42755">
    <property type="entry name" value="3-DEOXY-MANNO-OCTULOSONATE CYTIDYLYLTRANSFERASE"/>
    <property type="match status" value="1"/>
</dbReference>
<dbReference type="RefSeq" id="WP_377177345.1">
    <property type="nucleotide sequence ID" value="NZ_JBHUJB010000011.1"/>
</dbReference>
<feature type="transmembrane region" description="Helical" evidence="7">
    <location>
        <begin position="12"/>
        <end position="30"/>
    </location>
</feature>
<dbReference type="Proteomes" id="UP001597389">
    <property type="component" value="Unassembled WGS sequence"/>
</dbReference>
<keyword evidence="7" id="KW-1003">Cell membrane</keyword>
<keyword evidence="4 7" id="KW-0808">Transferase</keyword>
<keyword evidence="7" id="KW-0448">Lipopolysaccharide biosynthesis</keyword>
<comment type="catalytic activity">
    <reaction evidence="6 7">
        <text>lipid IVA (E. coli) + CMP-3-deoxy-beta-D-manno-octulosonate = alpha-Kdo-(2-&gt;6)-lipid IVA (E. coli) + CMP + H(+)</text>
        <dbReference type="Rhea" id="RHEA:28066"/>
        <dbReference type="ChEBI" id="CHEBI:15378"/>
        <dbReference type="ChEBI" id="CHEBI:58603"/>
        <dbReference type="ChEBI" id="CHEBI:60364"/>
        <dbReference type="ChEBI" id="CHEBI:60377"/>
        <dbReference type="ChEBI" id="CHEBI:85987"/>
        <dbReference type="EC" id="2.4.99.12"/>
    </reaction>
</comment>
<evidence type="ECO:0000313" key="10">
    <source>
        <dbReference type="Proteomes" id="UP001597389"/>
    </source>
</evidence>
<dbReference type="Pfam" id="PF04413">
    <property type="entry name" value="Glycos_transf_N"/>
    <property type="match status" value="1"/>
</dbReference>
<comment type="similarity">
    <text evidence="7">Belongs to the glycosyltransferase group 1 family.</text>
</comment>
<evidence type="ECO:0000256" key="1">
    <source>
        <dbReference type="ARBA" id="ARBA00004713"/>
    </source>
</evidence>
<dbReference type="EMBL" id="JBHUJB010000011">
    <property type="protein sequence ID" value="MFD2157773.1"/>
    <property type="molecule type" value="Genomic_DNA"/>
</dbReference>
<sequence>MKVSGLFWVRLVYNLILPILLVIGVGPWVIKMLKRGGFGTGLLERIGIYDESVDFEPSGVVYIHAVSVGEVLIALKLIASWQNMYSEDSIVLAPTTATGHAVAVEQAPSNVRVIYSPVDLPWVVGGMLKRFEPKQLVLIESEVWPNLLAMAHERRIPITVGNARLSPRSERRYQKVRGLVAPIFGLFDKVGVPDAADSERWQSIGVSRKAIEVTGSIKFDQAGAVAPRCRPEFQEMLDAFGRGRKVVMALSTHAGEEAMVAEAMLEEEGLCVIVPRHAERRDEVRGDLERLGYEVILRSQFRVPRNPESACFVIDSTGELRDWTAHADVAIIGKSFLGIGGQNPTEAVAAGVPVITGPDMSNFEPLVSMLREVGGIECLGSGAEIGEAVRRALSGACSQGVAAAQQVLELHQGATRRTVEALRVT</sequence>
<gene>
    <name evidence="9" type="ORF">ACFSW8_02550</name>
</gene>
<evidence type="ECO:0000259" key="8">
    <source>
        <dbReference type="Pfam" id="PF04413"/>
    </source>
</evidence>
<keyword evidence="7" id="KW-0812">Transmembrane</keyword>
<dbReference type="Gene3D" id="3.40.50.11720">
    <property type="entry name" value="3-Deoxy-D-manno-octulosonic-acid transferase, N-terminal domain"/>
    <property type="match status" value="1"/>
</dbReference>
<evidence type="ECO:0000256" key="4">
    <source>
        <dbReference type="ARBA" id="ARBA00022679"/>
    </source>
</evidence>
<dbReference type="InterPro" id="IPR007507">
    <property type="entry name" value="Glycos_transf_N"/>
</dbReference>
<evidence type="ECO:0000256" key="3">
    <source>
        <dbReference type="ARBA" id="ARBA00019077"/>
    </source>
</evidence>
<keyword evidence="10" id="KW-1185">Reference proteome</keyword>
<protein>
    <recommendedName>
        <fullName evidence="3 7">3-deoxy-D-manno-octulosonic acid transferase</fullName>
        <shortName evidence="7">Kdo transferase</shortName>
        <ecNumber evidence="2 7">2.4.99.12</ecNumber>
    </recommendedName>
    <alternativeName>
        <fullName evidence="5 7">Lipid IV(A) 3-deoxy-D-manno-octulosonic acid transferase</fullName>
    </alternativeName>
</protein>
<evidence type="ECO:0000256" key="2">
    <source>
        <dbReference type="ARBA" id="ARBA00012621"/>
    </source>
</evidence>
<dbReference type="EC" id="2.4.99.12" evidence="2 7"/>
<accession>A0ABW4Z744</accession>
<comment type="function">
    <text evidence="7">Involved in lipopolysaccharide (LPS) biosynthesis. Catalyzes the transfer of 3-deoxy-D-manno-octulosonate (Kdo) residue(s) from CMP-Kdo to lipid IV(A), the tetraacyldisaccharide-1,4'-bisphosphate precursor of lipid A.</text>
</comment>
<dbReference type="GO" id="GO:0016740">
    <property type="term" value="F:transferase activity"/>
    <property type="evidence" value="ECO:0007669"/>
    <property type="project" value="UniProtKB-KW"/>
</dbReference>
<comment type="pathway">
    <text evidence="1 7">Bacterial outer membrane biogenesis; LPS core biosynthesis.</text>
</comment>
<keyword evidence="7" id="KW-1133">Transmembrane helix</keyword>
<reference evidence="10" key="1">
    <citation type="journal article" date="2019" name="Int. J. Syst. Evol. Microbiol.">
        <title>The Global Catalogue of Microorganisms (GCM) 10K type strain sequencing project: providing services to taxonomists for standard genome sequencing and annotation.</title>
        <authorList>
            <consortium name="The Broad Institute Genomics Platform"/>
            <consortium name="The Broad Institute Genome Sequencing Center for Infectious Disease"/>
            <person name="Wu L."/>
            <person name="Ma J."/>
        </authorList>
    </citation>
    <scope>NUCLEOTIDE SEQUENCE [LARGE SCALE GENOMIC DNA]</scope>
    <source>
        <strain evidence="10">CCUG 57942</strain>
    </source>
</reference>
<dbReference type="InterPro" id="IPR039901">
    <property type="entry name" value="Kdotransferase"/>
</dbReference>
<keyword evidence="7" id="KW-0472">Membrane</keyword>
<dbReference type="InterPro" id="IPR038107">
    <property type="entry name" value="Glycos_transf_N_sf"/>
</dbReference>
<organism evidence="9 10">
    <name type="scientific">Rubritalea tangerina</name>
    <dbReference type="NCBI Taxonomy" id="430798"/>
    <lineage>
        <taxon>Bacteria</taxon>
        <taxon>Pseudomonadati</taxon>
        <taxon>Verrucomicrobiota</taxon>
        <taxon>Verrucomicrobiia</taxon>
        <taxon>Verrucomicrobiales</taxon>
        <taxon>Rubritaleaceae</taxon>
        <taxon>Rubritalea</taxon>
    </lineage>
</organism>
<evidence type="ECO:0000313" key="9">
    <source>
        <dbReference type="EMBL" id="MFD2157773.1"/>
    </source>
</evidence>
<evidence type="ECO:0000256" key="5">
    <source>
        <dbReference type="ARBA" id="ARBA00031445"/>
    </source>
</evidence>
<dbReference type="SUPFAM" id="SSF53756">
    <property type="entry name" value="UDP-Glycosyltransferase/glycogen phosphorylase"/>
    <property type="match status" value="1"/>
</dbReference>
<feature type="domain" description="3-deoxy-D-manno-octulosonic-acid transferase N-terminal" evidence="8">
    <location>
        <begin position="42"/>
        <end position="221"/>
    </location>
</feature>